<dbReference type="Gene3D" id="3.40.50.2020">
    <property type="match status" value="1"/>
</dbReference>
<name>A0A4Q0M7S9_9SPHI</name>
<organism evidence="2 3">
    <name type="scientific">Arcticibacter tournemirensis</name>
    <dbReference type="NCBI Taxonomy" id="699437"/>
    <lineage>
        <taxon>Bacteria</taxon>
        <taxon>Pseudomonadati</taxon>
        <taxon>Bacteroidota</taxon>
        <taxon>Sphingobacteriia</taxon>
        <taxon>Sphingobacteriales</taxon>
        <taxon>Sphingobacteriaceae</taxon>
        <taxon>Arcticibacter</taxon>
    </lineage>
</organism>
<comment type="caution">
    <text evidence="2">The sequence shown here is derived from an EMBL/GenBank/DDBJ whole genome shotgun (WGS) entry which is preliminary data.</text>
</comment>
<dbReference type="InterPro" id="IPR029057">
    <property type="entry name" value="PRTase-like"/>
</dbReference>
<dbReference type="RefSeq" id="WP_128769969.1">
    <property type="nucleotide sequence ID" value="NZ_RXOC01000008.1"/>
</dbReference>
<gene>
    <name evidence="2" type="ORF">EKH83_13490</name>
</gene>
<reference evidence="2 3" key="1">
    <citation type="submission" date="2018-12" db="EMBL/GenBank/DDBJ databases">
        <title>The Draft Genome Sequence of the Soil Bacterium Pedobacter tournemirensis R1.</title>
        <authorList>
            <person name="He J."/>
        </authorList>
    </citation>
    <scope>NUCLEOTIDE SEQUENCE [LARGE SCALE GENOMIC DNA]</scope>
    <source>
        <strain evidence="2 3">R1</strain>
    </source>
</reference>
<dbReference type="PANTHER" id="PTHR47505">
    <property type="entry name" value="DNA UTILIZATION PROTEIN YHGH"/>
    <property type="match status" value="1"/>
</dbReference>
<dbReference type="SUPFAM" id="SSF53271">
    <property type="entry name" value="PRTase-like"/>
    <property type="match status" value="1"/>
</dbReference>
<proteinExistence type="inferred from homology"/>
<protein>
    <submittedName>
        <fullName evidence="2">ComF family protein</fullName>
    </submittedName>
</protein>
<sequence length="232" mass="26276">MNVVLNYASDFFSLFFPELCPACGRGLVKNESVVCTECRFHLPYTNSHLQPDNPIARQFWGRFPFEYAMAYLYFYQNSKVQKLIHQLKYNHKPEVGHWLGQTYGNQIRDFISIDPPDIIVPVPLHKSRERKRGYNQSERIASGLSTVLGIPVDSESLLRNLATSTQTKKSRFFRSENMMSAFSIVRPENLQGKHLLVVDDVITTGATVEACALTLLSVPGVRISIAAIAFTM</sequence>
<dbReference type="EMBL" id="RXOC01000008">
    <property type="protein sequence ID" value="RXF69161.1"/>
    <property type="molecule type" value="Genomic_DNA"/>
</dbReference>
<evidence type="ECO:0000256" key="1">
    <source>
        <dbReference type="ARBA" id="ARBA00008007"/>
    </source>
</evidence>
<dbReference type="Proteomes" id="UP000290848">
    <property type="component" value="Unassembled WGS sequence"/>
</dbReference>
<evidence type="ECO:0000313" key="2">
    <source>
        <dbReference type="EMBL" id="RXF69161.1"/>
    </source>
</evidence>
<dbReference type="InterPro" id="IPR051910">
    <property type="entry name" value="ComF/GntX_DNA_util-trans"/>
</dbReference>
<comment type="similarity">
    <text evidence="1">Belongs to the ComF/GntX family.</text>
</comment>
<evidence type="ECO:0000313" key="3">
    <source>
        <dbReference type="Proteomes" id="UP000290848"/>
    </source>
</evidence>
<dbReference type="InterPro" id="IPR000836">
    <property type="entry name" value="PRTase_dom"/>
</dbReference>
<accession>A0A4Q0M7S9</accession>
<dbReference type="CDD" id="cd06223">
    <property type="entry name" value="PRTases_typeI"/>
    <property type="match status" value="1"/>
</dbReference>
<dbReference type="PANTHER" id="PTHR47505:SF1">
    <property type="entry name" value="DNA UTILIZATION PROTEIN YHGH"/>
    <property type="match status" value="1"/>
</dbReference>
<dbReference type="AlphaFoldDB" id="A0A4Q0M7S9"/>